<comment type="caution">
    <text evidence="8">The sequence shown here is derived from an EMBL/GenBank/DDBJ whole genome shotgun (WGS) entry which is preliminary data.</text>
</comment>
<dbReference type="PANTHER" id="PTHR24960:SF84">
    <property type="entry name" value="HYDROGENASE SUBUNIT"/>
    <property type="match status" value="1"/>
</dbReference>
<sequence length="219" mass="24245">MVQIIVNGKSIEVEEGQTVLEACLSNGIFIPNLCFLKDREHPHASCRLCFVEIEGRPAPVPSCTVNVEDGMVIRTDTPEVKRLQKSAFKLIMSGHPCHAKTCPTEKPCTLMKIAKHLGVGLSPKPLEKLERDIPEVVDFGFMFYFPYRCVLCGRCVHVCRTQNGGKPLLTFARRGFDTMVAFFSDPGENVEAKCRSCLACINICPTAALVLKADERKTA</sequence>
<dbReference type="Pfam" id="PF13510">
    <property type="entry name" value="Fer2_4"/>
    <property type="match status" value="1"/>
</dbReference>
<dbReference type="InterPro" id="IPR036010">
    <property type="entry name" value="2Fe-2S_ferredoxin-like_sf"/>
</dbReference>
<keyword evidence="3" id="KW-0677">Repeat</keyword>
<dbReference type="PROSITE" id="PS51085">
    <property type="entry name" value="2FE2S_FER_2"/>
    <property type="match status" value="1"/>
</dbReference>
<dbReference type="SUPFAM" id="SSF54862">
    <property type="entry name" value="4Fe-4S ferredoxins"/>
    <property type="match status" value="1"/>
</dbReference>
<evidence type="ECO:0000313" key="8">
    <source>
        <dbReference type="EMBL" id="HDL89455.1"/>
    </source>
</evidence>
<keyword evidence="2" id="KW-0479">Metal-binding</keyword>
<dbReference type="InterPro" id="IPR001041">
    <property type="entry name" value="2Fe-2S_ferredoxin-type"/>
</dbReference>
<feature type="domain" description="4Fe-4S ferredoxin-type" evidence="7">
    <location>
        <begin position="140"/>
        <end position="162"/>
    </location>
</feature>
<dbReference type="FunFam" id="3.30.70.20:FF:000035">
    <property type="entry name" value="Iron hydrogenase 1"/>
    <property type="match status" value="1"/>
</dbReference>
<evidence type="ECO:0000256" key="4">
    <source>
        <dbReference type="ARBA" id="ARBA00023004"/>
    </source>
</evidence>
<evidence type="ECO:0000259" key="6">
    <source>
        <dbReference type="PROSITE" id="PS51085"/>
    </source>
</evidence>
<keyword evidence="4" id="KW-0408">Iron</keyword>
<keyword evidence="5" id="KW-0411">Iron-sulfur</keyword>
<dbReference type="Proteomes" id="UP000886355">
    <property type="component" value="Unassembled WGS sequence"/>
</dbReference>
<evidence type="ECO:0000256" key="5">
    <source>
        <dbReference type="ARBA" id="ARBA00023014"/>
    </source>
</evidence>
<dbReference type="GO" id="GO:0046872">
    <property type="term" value="F:metal ion binding"/>
    <property type="evidence" value="ECO:0007669"/>
    <property type="project" value="UniProtKB-KW"/>
</dbReference>
<evidence type="ECO:0000256" key="1">
    <source>
        <dbReference type="ARBA" id="ARBA00022485"/>
    </source>
</evidence>
<proteinExistence type="predicted"/>
<dbReference type="EMBL" id="DQZW01000043">
    <property type="protein sequence ID" value="HDL89455.1"/>
    <property type="molecule type" value="Genomic_DNA"/>
</dbReference>
<dbReference type="Gene3D" id="3.30.70.20">
    <property type="match status" value="1"/>
</dbReference>
<dbReference type="CDD" id="cd00207">
    <property type="entry name" value="fer2"/>
    <property type="match status" value="1"/>
</dbReference>
<dbReference type="InterPro" id="IPR017900">
    <property type="entry name" value="4Fe4S_Fe_S_CS"/>
</dbReference>
<dbReference type="InterPro" id="IPR050157">
    <property type="entry name" value="PSI_iron-sulfur_center"/>
</dbReference>
<dbReference type="Gene3D" id="3.10.20.740">
    <property type="match status" value="1"/>
</dbReference>
<feature type="domain" description="4Fe-4S ferredoxin-type" evidence="7">
    <location>
        <begin position="184"/>
        <end position="214"/>
    </location>
</feature>
<protein>
    <submittedName>
        <fullName evidence="8">(4Fe-4S)-binding protein</fullName>
    </submittedName>
</protein>
<organism evidence="8">
    <name type="scientific">Thermodesulforhabdus norvegica</name>
    <dbReference type="NCBI Taxonomy" id="39841"/>
    <lineage>
        <taxon>Bacteria</taxon>
        <taxon>Pseudomonadati</taxon>
        <taxon>Thermodesulfobacteriota</taxon>
        <taxon>Syntrophobacteria</taxon>
        <taxon>Syntrophobacterales</taxon>
        <taxon>Thermodesulforhabdaceae</taxon>
        <taxon>Thermodesulforhabdus</taxon>
    </lineage>
</organism>
<dbReference type="PROSITE" id="PS51379">
    <property type="entry name" value="4FE4S_FER_2"/>
    <property type="match status" value="2"/>
</dbReference>
<dbReference type="PROSITE" id="PS00198">
    <property type="entry name" value="4FE4S_FER_1"/>
    <property type="match status" value="1"/>
</dbReference>
<dbReference type="PANTHER" id="PTHR24960">
    <property type="entry name" value="PHOTOSYSTEM I IRON-SULFUR CENTER-RELATED"/>
    <property type="match status" value="1"/>
</dbReference>
<gene>
    <name evidence="8" type="ORF">ENG14_00955</name>
</gene>
<keyword evidence="1" id="KW-0004">4Fe-4S</keyword>
<dbReference type="InterPro" id="IPR017896">
    <property type="entry name" value="4Fe4S_Fe-S-bd"/>
</dbReference>
<dbReference type="SUPFAM" id="SSF54292">
    <property type="entry name" value="2Fe-2S ferredoxin-like"/>
    <property type="match status" value="1"/>
</dbReference>
<feature type="domain" description="2Fe-2S ferredoxin-type" evidence="6">
    <location>
        <begin position="1"/>
        <end position="79"/>
    </location>
</feature>
<evidence type="ECO:0000259" key="7">
    <source>
        <dbReference type="PROSITE" id="PS51379"/>
    </source>
</evidence>
<evidence type="ECO:0000256" key="2">
    <source>
        <dbReference type="ARBA" id="ARBA00022723"/>
    </source>
</evidence>
<dbReference type="GO" id="GO:0051539">
    <property type="term" value="F:4 iron, 4 sulfur cluster binding"/>
    <property type="evidence" value="ECO:0007669"/>
    <property type="project" value="UniProtKB-KW"/>
</dbReference>
<reference evidence="8" key="1">
    <citation type="journal article" date="2020" name="mSystems">
        <title>Genome- and Community-Level Interaction Insights into Carbon Utilization and Element Cycling Functions of Hydrothermarchaeota in Hydrothermal Sediment.</title>
        <authorList>
            <person name="Zhou Z."/>
            <person name="Liu Y."/>
            <person name="Xu W."/>
            <person name="Pan J."/>
            <person name="Luo Z.H."/>
            <person name="Li M."/>
        </authorList>
    </citation>
    <scope>NUCLEOTIDE SEQUENCE [LARGE SCALE GENOMIC DNA]</scope>
    <source>
        <strain evidence="8">HyVt-19</strain>
    </source>
</reference>
<accession>A0A7C0WU00</accession>
<name>A0A7C0WU00_9BACT</name>
<evidence type="ECO:0000256" key="3">
    <source>
        <dbReference type="ARBA" id="ARBA00022737"/>
    </source>
</evidence>
<dbReference type="AlphaFoldDB" id="A0A7C0WU00"/>